<evidence type="ECO:0000256" key="3">
    <source>
        <dbReference type="ARBA" id="ARBA00022970"/>
    </source>
</evidence>
<dbReference type="CDD" id="cd06332">
    <property type="entry name" value="PBP1_aromatic_compounds-like"/>
    <property type="match status" value="1"/>
</dbReference>
<organism evidence="6 7">
    <name type="scientific">Tranquillimonas rosea</name>
    <dbReference type="NCBI Taxonomy" id="641238"/>
    <lineage>
        <taxon>Bacteria</taxon>
        <taxon>Pseudomonadati</taxon>
        <taxon>Pseudomonadota</taxon>
        <taxon>Alphaproteobacteria</taxon>
        <taxon>Rhodobacterales</taxon>
        <taxon>Roseobacteraceae</taxon>
        <taxon>Tranquillimonas</taxon>
    </lineage>
</organism>
<evidence type="ECO:0000259" key="5">
    <source>
        <dbReference type="Pfam" id="PF13458"/>
    </source>
</evidence>
<dbReference type="Gene3D" id="3.40.50.2300">
    <property type="match status" value="2"/>
</dbReference>
<feature type="domain" description="Leucine-binding protein" evidence="5">
    <location>
        <begin position="30"/>
        <end position="378"/>
    </location>
</feature>
<keyword evidence="2 4" id="KW-0732">Signal</keyword>
<dbReference type="InterPro" id="IPR051010">
    <property type="entry name" value="BCAA_transport"/>
</dbReference>
<reference evidence="6 7" key="1">
    <citation type="submission" date="2016-10" db="EMBL/GenBank/DDBJ databases">
        <authorList>
            <person name="de Groot N.N."/>
        </authorList>
    </citation>
    <scope>NUCLEOTIDE SEQUENCE [LARGE SCALE GENOMIC DNA]</scope>
    <source>
        <strain evidence="6 7">DSM 23042</strain>
    </source>
</reference>
<proteinExistence type="inferred from homology"/>
<dbReference type="PANTHER" id="PTHR30483">
    <property type="entry name" value="LEUCINE-SPECIFIC-BINDING PROTEIN"/>
    <property type="match status" value="1"/>
</dbReference>
<feature type="signal peptide" evidence="4">
    <location>
        <begin position="1"/>
        <end position="25"/>
    </location>
</feature>
<gene>
    <name evidence="6" type="ORF">SAMN04490244_103282</name>
</gene>
<feature type="chain" id="PRO_5011509090" evidence="4">
    <location>
        <begin position="26"/>
        <end position="422"/>
    </location>
</feature>
<dbReference type="PANTHER" id="PTHR30483:SF6">
    <property type="entry name" value="PERIPLASMIC BINDING PROTEIN OF ABC TRANSPORTER FOR NATURAL AMINO ACIDS"/>
    <property type="match status" value="1"/>
</dbReference>
<dbReference type="RefSeq" id="WP_092690510.1">
    <property type="nucleotide sequence ID" value="NZ_CBDDGO010000004.1"/>
</dbReference>
<dbReference type="GO" id="GO:0006865">
    <property type="term" value="P:amino acid transport"/>
    <property type="evidence" value="ECO:0007669"/>
    <property type="project" value="UniProtKB-KW"/>
</dbReference>
<evidence type="ECO:0000256" key="4">
    <source>
        <dbReference type="SAM" id="SignalP"/>
    </source>
</evidence>
<dbReference type="AlphaFoldDB" id="A0A1H9SNS5"/>
<keyword evidence="7" id="KW-1185">Reference proteome</keyword>
<comment type="similarity">
    <text evidence="1">Belongs to the leucine-binding protein family.</text>
</comment>
<dbReference type="STRING" id="641238.SAMN04490244_103282"/>
<dbReference type="EMBL" id="FOGU01000003">
    <property type="protein sequence ID" value="SER86033.1"/>
    <property type="molecule type" value="Genomic_DNA"/>
</dbReference>
<evidence type="ECO:0000313" key="6">
    <source>
        <dbReference type="EMBL" id="SER86033.1"/>
    </source>
</evidence>
<accession>A0A1H9SNS5</accession>
<dbReference type="Pfam" id="PF13458">
    <property type="entry name" value="Peripla_BP_6"/>
    <property type="match status" value="1"/>
</dbReference>
<dbReference type="InterPro" id="IPR028081">
    <property type="entry name" value="Leu-bd"/>
</dbReference>
<keyword evidence="3" id="KW-0813">Transport</keyword>
<name>A0A1H9SNS5_9RHOB</name>
<protein>
    <submittedName>
        <fullName evidence="6">Amino acid/amide ABC transporter substrate-binding protein, HAAT family</fullName>
    </submittedName>
</protein>
<dbReference type="Proteomes" id="UP000198885">
    <property type="component" value="Unassembled WGS sequence"/>
</dbReference>
<dbReference type="InterPro" id="IPR028082">
    <property type="entry name" value="Peripla_BP_I"/>
</dbReference>
<evidence type="ECO:0000313" key="7">
    <source>
        <dbReference type="Proteomes" id="UP000198885"/>
    </source>
</evidence>
<sequence>MLRNGLTLGATATLAALMGTTALSAQEEETITIGGLATLEGPFAAPGEDGLRGVELAIEEFGGEIAGHPIEMITASSDGNPDVALESARRLVEQDGADIMIGPLSGSEGIRIAQYAKEQPGTTFLNGGSAAIETTLVDPAENFFRFNTEGAQWTAPLGEYVVNERGWDNIVIVSEDYSFPYAQIFGFMATYCEAGGTVQDKYFTPVGNNDYSSVIAQLPLETGEVDGMYVVLGGSDAVNFLSQYAQMGGQLPIVGGTNVTDQTVLTTQGPARELLPGILSSGPVSDNADLEAWQEFVQRYQDYFGDEGLPSPSLFASNYYTNTKAALLALQEVEGDLSNDHEALNEALSNLEFTSPTGPVSLNENRQATAAIYINEVVEQADGSLALEPLERIEEVDQYLGLGREAYMELGLPSRDNPSCPS</sequence>
<evidence type="ECO:0000256" key="1">
    <source>
        <dbReference type="ARBA" id="ARBA00010062"/>
    </source>
</evidence>
<dbReference type="SUPFAM" id="SSF53822">
    <property type="entry name" value="Periplasmic binding protein-like I"/>
    <property type="match status" value="1"/>
</dbReference>
<keyword evidence="3" id="KW-0029">Amino-acid transport</keyword>
<evidence type="ECO:0000256" key="2">
    <source>
        <dbReference type="ARBA" id="ARBA00022729"/>
    </source>
</evidence>
<dbReference type="OrthoDB" id="435355at2"/>